<dbReference type="Proteomes" id="UP000886723">
    <property type="component" value="Unassembled WGS sequence"/>
</dbReference>
<dbReference type="Gene3D" id="1.10.10.10">
    <property type="entry name" value="Winged helix-like DNA-binding domain superfamily/Winged helix DNA-binding domain"/>
    <property type="match status" value="1"/>
</dbReference>
<evidence type="ECO:0000256" key="2">
    <source>
        <dbReference type="ARBA" id="ARBA00023125"/>
    </source>
</evidence>
<dbReference type="SUPFAM" id="SSF46785">
    <property type="entry name" value="Winged helix' DNA-binding domain"/>
    <property type="match status" value="1"/>
</dbReference>
<feature type="non-terminal residue" evidence="5">
    <location>
        <position position="163"/>
    </location>
</feature>
<keyword evidence="3" id="KW-0804">Transcription</keyword>
<keyword evidence="1" id="KW-0805">Transcription regulation</keyword>
<dbReference type="InterPro" id="IPR036390">
    <property type="entry name" value="WH_DNA-bd_sf"/>
</dbReference>
<dbReference type="PANTHER" id="PTHR44846">
    <property type="entry name" value="MANNOSYL-D-GLYCERATE TRANSPORT/METABOLISM SYSTEM REPRESSOR MNGR-RELATED"/>
    <property type="match status" value="1"/>
</dbReference>
<dbReference type="InterPro" id="IPR028978">
    <property type="entry name" value="Chorismate_lyase_/UTRA_dom_sf"/>
</dbReference>
<dbReference type="CDD" id="cd07377">
    <property type="entry name" value="WHTH_GntR"/>
    <property type="match status" value="1"/>
</dbReference>
<dbReference type="InterPro" id="IPR011663">
    <property type="entry name" value="UTRA"/>
</dbReference>
<dbReference type="GO" id="GO:0003700">
    <property type="term" value="F:DNA-binding transcription factor activity"/>
    <property type="evidence" value="ECO:0007669"/>
    <property type="project" value="InterPro"/>
</dbReference>
<dbReference type="GO" id="GO:0045892">
    <property type="term" value="P:negative regulation of DNA-templated transcription"/>
    <property type="evidence" value="ECO:0007669"/>
    <property type="project" value="TreeGrafter"/>
</dbReference>
<organism evidence="5 6">
    <name type="scientific">Candidatus Pullilachnospira stercoravium</name>
    <dbReference type="NCBI Taxonomy" id="2840913"/>
    <lineage>
        <taxon>Bacteria</taxon>
        <taxon>Bacillati</taxon>
        <taxon>Bacillota</taxon>
        <taxon>Clostridia</taxon>
        <taxon>Lachnospirales</taxon>
        <taxon>Lachnospiraceae</taxon>
        <taxon>Lachnospiraceae incertae sedis</taxon>
        <taxon>Candidatus Pullilachnospira</taxon>
    </lineage>
</organism>
<evidence type="ECO:0000256" key="3">
    <source>
        <dbReference type="ARBA" id="ARBA00023163"/>
    </source>
</evidence>
<dbReference type="InterPro" id="IPR000524">
    <property type="entry name" value="Tscrpt_reg_HTH_GntR"/>
</dbReference>
<protein>
    <submittedName>
        <fullName evidence="5">GntR family transcriptional regulator</fullName>
    </submittedName>
</protein>
<evidence type="ECO:0000313" key="5">
    <source>
        <dbReference type="EMBL" id="HIV13642.1"/>
    </source>
</evidence>
<proteinExistence type="predicted"/>
<comment type="caution">
    <text evidence="5">The sequence shown here is derived from an EMBL/GenBank/DDBJ whole genome shotgun (WGS) entry which is preliminary data.</text>
</comment>
<dbReference type="InterPro" id="IPR036388">
    <property type="entry name" value="WH-like_DNA-bd_sf"/>
</dbReference>
<dbReference type="PRINTS" id="PR00035">
    <property type="entry name" value="HTHGNTR"/>
</dbReference>
<dbReference type="EMBL" id="DVON01000231">
    <property type="protein sequence ID" value="HIV13642.1"/>
    <property type="molecule type" value="Genomic_DNA"/>
</dbReference>
<keyword evidence="2" id="KW-0238">DNA-binding</keyword>
<dbReference type="AlphaFoldDB" id="A0A9D1NW41"/>
<dbReference type="PROSITE" id="PS50949">
    <property type="entry name" value="HTH_GNTR"/>
    <property type="match status" value="1"/>
</dbReference>
<reference evidence="5" key="1">
    <citation type="submission" date="2020-10" db="EMBL/GenBank/DDBJ databases">
        <authorList>
            <person name="Gilroy R."/>
        </authorList>
    </citation>
    <scope>NUCLEOTIDE SEQUENCE</scope>
    <source>
        <strain evidence="5">ChiBcec2-4451</strain>
    </source>
</reference>
<feature type="domain" description="HTH gntR-type" evidence="4">
    <location>
        <begin position="9"/>
        <end position="77"/>
    </location>
</feature>
<gene>
    <name evidence="5" type="ORF">IAA63_10955</name>
</gene>
<name>A0A9D1NW41_9FIRM</name>
<evidence type="ECO:0000256" key="1">
    <source>
        <dbReference type="ARBA" id="ARBA00023015"/>
    </source>
</evidence>
<reference evidence="5" key="2">
    <citation type="journal article" date="2021" name="PeerJ">
        <title>Extensive microbial diversity within the chicken gut microbiome revealed by metagenomics and culture.</title>
        <authorList>
            <person name="Gilroy R."/>
            <person name="Ravi A."/>
            <person name="Getino M."/>
            <person name="Pursley I."/>
            <person name="Horton D.L."/>
            <person name="Alikhan N.F."/>
            <person name="Baker D."/>
            <person name="Gharbi K."/>
            <person name="Hall N."/>
            <person name="Watson M."/>
            <person name="Adriaenssens E.M."/>
            <person name="Foster-Nyarko E."/>
            <person name="Jarju S."/>
            <person name="Secka A."/>
            <person name="Antonio M."/>
            <person name="Oren A."/>
            <person name="Chaudhuri R.R."/>
            <person name="La Ragione R."/>
            <person name="Hildebrand F."/>
            <person name="Pallen M.J."/>
        </authorList>
    </citation>
    <scope>NUCLEOTIDE SEQUENCE</scope>
    <source>
        <strain evidence="5">ChiBcec2-4451</strain>
    </source>
</reference>
<dbReference type="Pfam" id="PF07702">
    <property type="entry name" value="UTRA"/>
    <property type="match status" value="1"/>
</dbReference>
<evidence type="ECO:0000259" key="4">
    <source>
        <dbReference type="PROSITE" id="PS50949"/>
    </source>
</evidence>
<dbReference type="PANTHER" id="PTHR44846:SF1">
    <property type="entry name" value="MANNOSYL-D-GLYCERATE TRANSPORT_METABOLISM SYSTEM REPRESSOR MNGR-RELATED"/>
    <property type="match status" value="1"/>
</dbReference>
<dbReference type="Gene3D" id="3.40.1410.10">
    <property type="entry name" value="Chorismate lyase-like"/>
    <property type="match status" value="1"/>
</dbReference>
<evidence type="ECO:0000313" key="6">
    <source>
        <dbReference type="Proteomes" id="UP000886723"/>
    </source>
</evidence>
<dbReference type="SMART" id="SM00345">
    <property type="entry name" value="HTH_GNTR"/>
    <property type="match status" value="1"/>
</dbReference>
<sequence length="163" mass="18803">MLNREKGAAPLYSQIADILKKQIRNGEFVSGDSFYTEKKLQEMFQVSRITVRQAVSELEAEGYVQSFRGVGTTVTYGKINENLKSLVSFTEEMRFHGKEMTTTYCDMSLTKADKTIAAQLEIPVGEECYRLVRVRNVDKEPIVYSITYLKNTRRYPLDIHCYM</sequence>
<dbReference type="SUPFAM" id="SSF64288">
    <property type="entry name" value="Chorismate lyase-like"/>
    <property type="match status" value="1"/>
</dbReference>
<dbReference type="GO" id="GO:0003677">
    <property type="term" value="F:DNA binding"/>
    <property type="evidence" value="ECO:0007669"/>
    <property type="project" value="UniProtKB-KW"/>
</dbReference>
<dbReference type="InterPro" id="IPR050679">
    <property type="entry name" value="Bact_HTH_transcr_reg"/>
</dbReference>
<dbReference type="Pfam" id="PF00392">
    <property type="entry name" value="GntR"/>
    <property type="match status" value="1"/>
</dbReference>
<accession>A0A9D1NW41</accession>